<dbReference type="Pfam" id="PF02653">
    <property type="entry name" value="BPD_transp_2"/>
    <property type="match status" value="1"/>
</dbReference>
<dbReference type="GO" id="GO:0022857">
    <property type="term" value="F:transmembrane transporter activity"/>
    <property type="evidence" value="ECO:0007669"/>
    <property type="project" value="InterPro"/>
</dbReference>
<dbReference type="CDD" id="cd06579">
    <property type="entry name" value="TM_PBP1_transp_AraH_like"/>
    <property type="match status" value="1"/>
</dbReference>
<dbReference type="PANTHER" id="PTHR32196:SF21">
    <property type="entry name" value="ABC TRANSPORTER PERMEASE PROTEIN YPHD-RELATED"/>
    <property type="match status" value="1"/>
</dbReference>
<keyword evidence="7 8" id="KW-0472">Membrane</keyword>
<feature type="transmembrane region" description="Helical" evidence="8">
    <location>
        <begin position="166"/>
        <end position="187"/>
    </location>
</feature>
<dbReference type="PANTHER" id="PTHR32196">
    <property type="entry name" value="ABC TRANSPORTER PERMEASE PROTEIN YPHD-RELATED-RELATED"/>
    <property type="match status" value="1"/>
</dbReference>
<evidence type="ECO:0000313" key="9">
    <source>
        <dbReference type="EMBL" id="ABP66033.1"/>
    </source>
</evidence>
<feature type="transmembrane region" description="Helical" evidence="8">
    <location>
        <begin position="75"/>
        <end position="92"/>
    </location>
</feature>
<evidence type="ECO:0000256" key="5">
    <source>
        <dbReference type="ARBA" id="ARBA00022692"/>
    </source>
</evidence>
<evidence type="ECO:0000256" key="8">
    <source>
        <dbReference type="SAM" id="Phobius"/>
    </source>
</evidence>
<feature type="transmembrane region" description="Helical" evidence="8">
    <location>
        <begin position="128"/>
        <end position="146"/>
    </location>
</feature>
<feature type="transmembrane region" description="Helical" evidence="8">
    <location>
        <begin position="297"/>
        <end position="316"/>
    </location>
</feature>
<evidence type="ECO:0000256" key="7">
    <source>
        <dbReference type="ARBA" id="ARBA00023136"/>
    </source>
</evidence>
<accession>A4XGJ8</accession>
<protein>
    <submittedName>
        <fullName evidence="9">Monosaccharide-transporting ATPase</fullName>
        <ecNumber evidence="9">3.6.3.17</ecNumber>
    </submittedName>
</protein>
<dbReference type="HOGENOM" id="CLU_028880_4_1_9"/>
<sequence>MNASEQVNKQRRNLWLVSQESLLVYITLIFFLIFSVVAKGFFTLENILTILRSMSIITVLGIGISFVITAGEIDLSISAVPALSGAVLAILLEKGFNIILALLAAIVIAIICGLVNGIIVANTGLPSIIVTLATSMIASGITYIVTKQAPIVITNQGFLNIFGGNIFGFPVMVLWMLLASIIGYILLHKTKIGRNIAFIGENKVASYYAGIKVDIVLVSAFVVCALYSWLGGMLGVAQASNAAPWMLSNDMMTAIAATIIGGTSFTGGKGNIGGTIIGAFFLTMLSNGFLIFGIEQWVLYLVNGTVILIALTAQYLRRK</sequence>
<dbReference type="KEGG" id="csc:Csac_0394"/>
<dbReference type="eggNOG" id="COG1172">
    <property type="taxonomic scope" value="Bacteria"/>
</dbReference>
<dbReference type="AlphaFoldDB" id="A4XGJ8"/>
<organism evidence="9 10">
    <name type="scientific">Caldicellulosiruptor saccharolyticus (strain ATCC 43494 / DSM 8903 / Tp8T 6331)</name>
    <dbReference type="NCBI Taxonomy" id="351627"/>
    <lineage>
        <taxon>Bacteria</taxon>
        <taxon>Bacillati</taxon>
        <taxon>Bacillota</taxon>
        <taxon>Bacillota incertae sedis</taxon>
        <taxon>Caldicellulosiruptorales</taxon>
        <taxon>Caldicellulosiruptoraceae</taxon>
        <taxon>Caldicellulosiruptor</taxon>
    </lineage>
</organism>
<name>A4XGJ8_CALS8</name>
<evidence type="ECO:0000313" key="10">
    <source>
        <dbReference type="Proteomes" id="UP000000256"/>
    </source>
</evidence>
<dbReference type="OrthoDB" id="9789111at2"/>
<gene>
    <name evidence="9" type="ordered locus">Csac_0394</name>
</gene>
<evidence type="ECO:0000256" key="4">
    <source>
        <dbReference type="ARBA" id="ARBA00022519"/>
    </source>
</evidence>
<keyword evidence="2" id="KW-0813">Transport</keyword>
<evidence type="ECO:0000256" key="3">
    <source>
        <dbReference type="ARBA" id="ARBA00022475"/>
    </source>
</evidence>
<keyword evidence="3" id="KW-1003">Cell membrane</keyword>
<evidence type="ECO:0000256" key="2">
    <source>
        <dbReference type="ARBA" id="ARBA00022448"/>
    </source>
</evidence>
<comment type="subcellular location">
    <subcellularLocation>
        <location evidence="1">Cell membrane</location>
        <topology evidence="1">Multi-pass membrane protein</topology>
    </subcellularLocation>
</comment>
<evidence type="ECO:0000256" key="6">
    <source>
        <dbReference type="ARBA" id="ARBA00022989"/>
    </source>
</evidence>
<proteinExistence type="predicted"/>
<dbReference type="GO" id="GO:0005886">
    <property type="term" value="C:plasma membrane"/>
    <property type="evidence" value="ECO:0007669"/>
    <property type="project" value="UniProtKB-SubCell"/>
</dbReference>
<evidence type="ECO:0000256" key="1">
    <source>
        <dbReference type="ARBA" id="ARBA00004651"/>
    </source>
</evidence>
<feature type="transmembrane region" description="Helical" evidence="8">
    <location>
        <begin position="98"/>
        <end position="121"/>
    </location>
</feature>
<dbReference type="RefSeq" id="WP_011915987.1">
    <property type="nucleotide sequence ID" value="NC_009437.1"/>
</dbReference>
<feature type="transmembrane region" description="Helical" evidence="8">
    <location>
        <begin position="272"/>
        <end position="291"/>
    </location>
</feature>
<keyword evidence="9" id="KW-0378">Hydrolase</keyword>
<feature type="transmembrane region" description="Helical" evidence="8">
    <location>
        <begin position="21"/>
        <end position="41"/>
    </location>
</feature>
<keyword evidence="5 8" id="KW-0812">Transmembrane</keyword>
<dbReference type="EMBL" id="CP000679">
    <property type="protein sequence ID" value="ABP66033.1"/>
    <property type="molecule type" value="Genomic_DNA"/>
</dbReference>
<feature type="transmembrane region" description="Helical" evidence="8">
    <location>
        <begin position="47"/>
        <end position="68"/>
    </location>
</feature>
<dbReference type="InterPro" id="IPR001851">
    <property type="entry name" value="ABC_transp_permease"/>
</dbReference>
<dbReference type="Proteomes" id="UP000000256">
    <property type="component" value="Chromosome"/>
</dbReference>
<reference evidence="9 10" key="1">
    <citation type="journal article" date="2008" name="Appl. Environ. Microbiol.">
        <title>Hydrogenomics of the extremely thermophilic bacterium Caldicellulosiruptor saccharolyticus.</title>
        <authorList>
            <person name="van de Werken H.J."/>
            <person name="Verhaart M.R."/>
            <person name="VanFossen A.L."/>
            <person name="Willquist K."/>
            <person name="Lewis D.L."/>
            <person name="Nichols J.D."/>
            <person name="Goorissen H.P."/>
            <person name="Mongodin E.F."/>
            <person name="Nelson K.E."/>
            <person name="van Niel E.W."/>
            <person name="Stams A.J."/>
            <person name="Ward D.E."/>
            <person name="de Vos W.M."/>
            <person name="van der Oost J."/>
            <person name="Kelly R.M."/>
            <person name="Kengen S.W."/>
        </authorList>
    </citation>
    <scope>NUCLEOTIDE SEQUENCE [LARGE SCALE GENOMIC DNA]</scope>
    <source>
        <strain evidence="10">ATCC 43494 / DSM 8903 / Tp8T 6331</strain>
    </source>
</reference>
<keyword evidence="4" id="KW-0997">Cell inner membrane</keyword>
<keyword evidence="10" id="KW-1185">Reference proteome</keyword>
<feature type="transmembrane region" description="Helical" evidence="8">
    <location>
        <begin position="207"/>
        <end position="230"/>
    </location>
</feature>
<dbReference type="STRING" id="351627.Csac_0394"/>
<keyword evidence="6 8" id="KW-1133">Transmembrane helix</keyword>
<dbReference type="GO" id="GO:0016787">
    <property type="term" value="F:hydrolase activity"/>
    <property type="evidence" value="ECO:0007669"/>
    <property type="project" value="UniProtKB-KW"/>
</dbReference>
<dbReference type="EC" id="3.6.3.17" evidence="9"/>